<feature type="compositionally biased region" description="Low complexity" evidence="5">
    <location>
        <begin position="14"/>
        <end position="31"/>
    </location>
</feature>
<feature type="region of interest" description="Disordered" evidence="5">
    <location>
        <begin position="1"/>
        <end position="183"/>
    </location>
</feature>
<dbReference type="Pfam" id="PF00010">
    <property type="entry name" value="HLH"/>
    <property type="match status" value="1"/>
</dbReference>
<feature type="compositionally biased region" description="Polar residues" evidence="5">
    <location>
        <begin position="114"/>
        <end position="127"/>
    </location>
</feature>
<evidence type="ECO:0000256" key="5">
    <source>
        <dbReference type="SAM" id="MobiDB-lite"/>
    </source>
</evidence>
<keyword evidence="8" id="KW-1185">Reference proteome</keyword>
<dbReference type="Proteomes" id="UP000265040">
    <property type="component" value="Chromosome 1"/>
</dbReference>
<evidence type="ECO:0000313" key="7">
    <source>
        <dbReference type="Ensembl" id="ENSATEP00000004196.1"/>
    </source>
</evidence>
<evidence type="ECO:0000259" key="6">
    <source>
        <dbReference type="PROSITE" id="PS50888"/>
    </source>
</evidence>
<protein>
    <recommendedName>
        <fullName evidence="4">Stem cell protein</fullName>
    </recommendedName>
</protein>
<evidence type="ECO:0000256" key="3">
    <source>
        <dbReference type="ARBA" id="ARBA00023163"/>
    </source>
</evidence>
<accession>A0A3Q1IIZ9</accession>
<dbReference type="GeneID" id="113162300"/>
<dbReference type="GO" id="GO:0046983">
    <property type="term" value="F:protein dimerization activity"/>
    <property type="evidence" value="ECO:0007669"/>
    <property type="project" value="InterPro"/>
</dbReference>
<evidence type="ECO:0000256" key="4">
    <source>
        <dbReference type="ARBA" id="ARBA00075195"/>
    </source>
</evidence>
<feature type="region of interest" description="Disordered" evidence="5">
    <location>
        <begin position="382"/>
        <end position="407"/>
    </location>
</feature>
<dbReference type="Gene3D" id="4.10.280.10">
    <property type="entry name" value="Helix-loop-helix DNA-binding domain"/>
    <property type="match status" value="1"/>
</dbReference>
<dbReference type="GO" id="GO:0000981">
    <property type="term" value="F:DNA-binding transcription factor activity, RNA polymerase II-specific"/>
    <property type="evidence" value="ECO:0007669"/>
    <property type="project" value="InterPro"/>
</dbReference>
<dbReference type="SUPFAM" id="SSF47459">
    <property type="entry name" value="HLH, helix-loop-helix DNA-binding domain"/>
    <property type="match status" value="1"/>
</dbReference>
<dbReference type="Ensembl" id="ENSATET00000004232.3">
    <property type="protein sequence ID" value="ENSATEP00000004196.1"/>
    <property type="gene ID" value="ENSATEG00000002944.3"/>
</dbReference>
<dbReference type="InterPro" id="IPR040238">
    <property type="entry name" value="TAL-like"/>
</dbReference>
<dbReference type="InParanoid" id="A0A3Q1IIZ9"/>
<feature type="compositionally biased region" description="Low complexity" evidence="5">
    <location>
        <begin position="389"/>
        <end position="399"/>
    </location>
</feature>
<dbReference type="PANTHER" id="PTHR13864">
    <property type="entry name" value="T-CELL ACUTE LYMPHOCYTIC LEUKEMIA/STEM CELL LEUKEMIA-RELATED"/>
    <property type="match status" value="1"/>
</dbReference>
<feature type="compositionally biased region" description="Polar residues" evidence="5">
    <location>
        <begin position="39"/>
        <end position="48"/>
    </location>
</feature>
<reference evidence="7" key="1">
    <citation type="submission" date="2021-04" db="EMBL/GenBank/DDBJ databases">
        <authorList>
            <consortium name="Wellcome Sanger Institute Data Sharing"/>
        </authorList>
    </citation>
    <scope>NUCLEOTIDE SEQUENCE [LARGE SCALE GENOMIC DNA]</scope>
</reference>
<proteinExistence type="predicted"/>
<dbReference type="FunFam" id="4.10.280.10:FF:000015">
    <property type="entry name" value="T-cell acute lymphocytic leukemia 1"/>
    <property type="match status" value="1"/>
</dbReference>
<feature type="compositionally biased region" description="Basic and acidic residues" evidence="5">
    <location>
        <begin position="102"/>
        <end position="113"/>
    </location>
</feature>
<reference evidence="7" key="2">
    <citation type="submission" date="2025-08" db="UniProtKB">
        <authorList>
            <consortium name="Ensembl"/>
        </authorList>
    </citation>
    <scope>IDENTIFICATION</scope>
</reference>
<dbReference type="InterPro" id="IPR011598">
    <property type="entry name" value="bHLH_dom"/>
</dbReference>
<name>A0A3Q1IIZ9_ANATE</name>
<dbReference type="AlphaFoldDB" id="A0A3Q1IIZ9"/>
<keyword evidence="3" id="KW-0804">Transcription</keyword>
<sequence length="461" mass="48622">MMEKLNPNGPPGSSPDLPCPSSTSPSTTSPSCAAVEQHSPPQNQTLASSEAIGSLPRANKAGHKGLTDVTAAGSIQSTITTTTELTHHRADAAAAPEATITEVKDEQEEKQGGRETTTTPPAASANRSPTLSSPPPLLPAPAKTSSPCPLPTPTSTPSFQSSSSSSPLPPHIPVISLGHSKPPLPLPNTPLTALHPIPNLLHRPHGDLCRSQLTCLAVASPGGPGAPGGPGVPTVPSSATLIPQQYLPVHSFTSSYLGPSGGNYGVINNSRIKRRPSSHFEMEINECPPQKLARRVFTNSRERWRQQNVNGAFSELRKLIPTHPPDKKLSKNEILRLAVKYINFLVTLLNDQAQDKSRDSADDEAEDEGMAARLDSNKLIPLFQPHAAPPSSARPALATARRDRDSTDSVIALANSPATSSCYGDTDSEESFGAKTSLVTHGILGKVKGQIRMVAATNDER</sequence>
<dbReference type="PANTHER" id="PTHR13864:SF25">
    <property type="entry name" value="PROTEIN LYL-1-LIKE ISOFORM X1-RELATED"/>
    <property type="match status" value="1"/>
</dbReference>
<keyword evidence="2" id="KW-0238">DNA-binding</keyword>
<dbReference type="GeneTree" id="ENSGT00940000166140"/>
<organism evidence="7 8">
    <name type="scientific">Anabas testudineus</name>
    <name type="common">Climbing perch</name>
    <name type="synonym">Anthias testudineus</name>
    <dbReference type="NCBI Taxonomy" id="64144"/>
    <lineage>
        <taxon>Eukaryota</taxon>
        <taxon>Metazoa</taxon>
        <taxon>Chordata</taxon>
        <taxon>Craniata</taxon>
        <taxon>Vertebrata</taxon>
        <taxon>Euteleostomi</taxon>
        <taxon>Actinopterygii</taxon>
        <taxon>Neopterygii</taxon>
        <taxon>Teleostei</taxon>
        <taxon>Neoteleostei</taxon>
        <taxon>Acanthomorphata</taxon>
        <taxon>Anabantaria</taxon>
        <taxon>Anabantiformes</taxon>
        <taxon>Anabantoidei</taxon>
        <taxon>Anabantidae</taxon>
        <taxon>Anabas</taxon>
    </lineage>
</organism>
<dbReference type="OMA" id="QQTCLTM"/>
<dbReference type="OrthoDB" id="10069510at2759"/>
<feature type="compositionally biased region" description="Low complexity" evidence="5">
    <location>
        <begin position="155"/>
        <end position="166"/>
    </location>
</feature>
<dbReference type="InterPro" id="IPR036638">
    <property type="entry name" value="HLH_DNA-bd_sf"/>
</dbReference>
<dbReference type="RefSeq" id="XP_026216149.1">
    <property type="nucleotide sequence ID" value="XM_026360364.1"/>
</dbReference>
<dbReference type="GO" id="GO:0000978">
    <property type="term" value="F:RNA polymerase II cis-regulatory region sequence-specific DNA binding"/>
    <property type="evidence" value="ECO:0007669"/>
    <property type="project" value="TreeGrafter"/>
</dbReference>
<feature type="domain" description="BHLH" evidence="6">
    <location>
        <begin position="293"/>
        <end position="345"/>
    </location>
</feature>
<dbReference type="CDD" id="cd19705">
    <property type="entry name" value="bHLH_TS_LYL1"/>
    <property type="match status" value="1"/>
</dbReference>
<dbReference type="CTD" id="4066"/>
<keyword evidence="1" id="KW-0805">Transcription regulation</keyword>
<dbReference type="SMART" id="SM00353">
    <property type="entry name" value="HLH"/>
    <property type="match status" value="1"/>
</dbReference>
<evidence type="ECO:0000256" key="2">
    <source>
        <dbReference type="ARBA" id="ARBA00023125"/>
    </source>
</evidence>
<dbReference type="PROSITE" id="PS50888">
    <property type="entry name" value="BHLH"/>
    <property type="match status" value="1"/>
</dbReference>
<reference evidence="7" key="3">
    <citation type="submission" date="2025-09" db="UniProtKB">
        <authorList>
            <consortium name="Ensembl"/>
        </authorList>
    </citation>
    <scope>IDENTIFICATION</scope>
</reference>
<evidence type="ECO:0000313" key="8">
    <source>
        <dbReference type="Proteomes" id="UP000265040"/>
    </source>
</evidence>
<dbReference type="STRING" id="64144.ENSATEP00000004196"/>
<dbReference type="RefSeq" id="XP_026216150.1">
    <property type="nucleotide sequence ID" value="XM_026360365.1"/>
</dbReference>
<evidence type="ECO:0000256" key="1">
    <source>
        <dbReference type="ARBA" id="ARBA00023015"/>
    </source>
</evidence>